<dbReference type="EMBL" id="JANBOI010000846">
    <property type="protein sequence ID" value="KAJ1728316.1"/>
    <property type="molecule type" value="Genomic_DNA"/>
</dbReference>
<name>A0A9W7Y9B5_9FUNG</name>
<organism evidence="2 3">
    <name type="scientific">Coemansia biformis</name>
    <dbReference type="NCBI Taxonomy" id="1286918"/>
    <lineage>
        <taxon>Eukaryota</taxon>
        <taxon>Fungi</taxon>
        <taxon>Fungi incertae sedis</taxon>
        <taxon>Zoopagomycota</taxon>
        <taxon>Kickxellomycotina</taxon>
        <taxon>Kickxellomycetes</taxon>
        <taxon>Kickxellales</taxon>
        <taxon>Kickxellaceae</taxon>
        <taxon>Coemansia</taxon>
    </lineage>
</organism>
<evidence type="ECO:0000256" key="1">
    <source>
        <dbReference type="SAM" id="MobiDB-lite"/>
    </source>
</evidence>
<reference evidence="2" key="1">
    <citation type="submission" date="2022-07" db="EMBL/GenBank/DDBJ databases">
        <title>Phylogenomic reconstructions and comparative analyses of Kickxellomycotina fungi.</title>
        <authorList>
            <person name="Reynolds N.K."/>
            <person name="Stajich J.E."/>
            <person name="Barry K."/>
            <person name="Grigoriev I.V."/>
            <person name="Crous P."/>
            <person name="Smith M.E."/>
        </authorList>
    </citation>
    <scope>NUCLEOTIDE SEQUENCE</scope>
    <source>
        <strain evidence="2">BCRC 34381</strain>
    </source>
</reference>
<evidence type="ECO:0000313" key="2">
    <source>
        <dbReference type="EMBL" id="KAJ1728316.1"/>
    </source>
</evidence>
<comment type="caution">
    <text evidence="2">The sequence shown here is derived from an EMBL/GenBank/DDBJ whole genome shotgun (WGS) entry which is preliminary data.</text>
</comment>
<proteinExistence type="predicted"/>
<protein>
    <submittedName>
        <fullName evidence="2">Uncharacterized protein</fullName>
    </submittedName>
</protein>
<feature type="compositionally biased region" description="Basic and acidic residues" evidence="1">
    <location>
        <begin position="44"/>
        <end position="53"/>
    </location>
</feature>
<feature type="region of interest" description="Disordered" evidence="1">
    <location>
        <begin position="147"/>
        <end position="180"/>
    </location>
</feature>
<feature type="compositionally biased region" description="Basic and acidic residues" evidence="1">
    <location>
        <begin position="1"/>
        <end position="12"/>
    </location>
</feature>
<dbReference type="OrthoDB" id="5590912at2759"/>
<sequence>MGDPEWRVDSPHARHSAPGAALGYPELPSPVSPTMPCTPQAGVRADDDFGEPRRQHHGLGLPAGPVHQLPALGLSGGARPLPSLRRATLGLLRAAAPSPKPTACARPVSRAMTPEERVARLHSVSGLAARAVARRCLSGQIHALDADALSRPPLPPPMPALPATQVKPTFADVARGSQDQ</sequence>
<gene>
    <name evidence="2" type="ORF">LPJ61_004099</name>
</gene>
<accession>A0A9W7Y9B5</accession>
<dbReference type="Proteomes" id="UP001143981">
    <property type="component" value="Unassembled WGS sequence"/>
</dbReference>
<keyword evidence="3" id="KW-1185">Reference proteome</keyword>
<evidence type="ECO:0000313" key="3">
    <source>
        <dbReference type="Proteomes" id="UP001143981"/>
    </source>
</evidence>
<dbReference type="AlphaFoldDB" id="A0A9W7Y9B5"/>
<feature type="region of interest" description="Disordered" evidence="1">
    <location>
        <begin position="1"/>
        <end position="65"/>
    </location>
</feature>